<dbReference type="RefSeq" id="WP_099385632.1">
    <property type="nucleotide sequence ID" value="NZ_JANSWH010000081.1"/>
</dbReference>
<dbReference type="GO" id="GO:0016887">
    <property type="term" value="F:ATP hydrolysis activity"/>
    <property type="evidence" value="ECO:0007669"/>
    <property type="project" value="InterPro"/>
</dbReference>
<dbReference type="Pfam" id="PF00005">
    <property type="entry name" value="ABC_tran"/>
    <property type="match status" value="1"/>
</dbReference>
<evidence type="ECO:0000256" key="3">
    <source>
        <dbReference type="ARBA" id="ARBA00022840"/>
    </source>
</evidence>
<accession>A0A2G3E576</accession>
<dbReference type="GO" id="GO:0005886">
    <property type="term" value="C:plasma membrane"/>
    <property type="evidence" value="ECO:0007669"/>
    <property type="project" value="TreeGrafter"/>
</dbReference>
<evidence type="ECO:0000256" key="2">
    <source>
        <dbReference type="ARBA" id="ARBA00022741"/>
    </source>
</evidence>
<dbReference type="InterPro" id="IPR017911">
    <property type="entry name" value="MacB-like_ATP-bd"/>
</dbReference>
<dbReference type="Gene3D" id="3.40.50.300">
    <property type="entry name" value="P-loop containing nucleotide triphosphate hydrolases"/>
    <property type="match status" value="1"/>
</dbReference>
<protein>
    <submittedName>
        <fullName evidence="5">ABC transporter</fullName>
    </submittedName>
</protein>
<dbReference type="PROSITE" id="PS50893">
    <property type="entry name" value="ABC_TRANSPORTER_2"/>
    <property type="match status" value="1"/>
</dbReference>
<dbReference type="InterPro" id="IPR015854">
    <property type="entry name" value="ABC_transpr_LolD-like"/>
</dbReference>
<feature type="domain" description="ABC transporter" evidence="4">
    <location>
        <begin position="3"/>
        <end position="224"/>
    </location>
</feature>
<reference evidence="5 6" key="2">
    <citation type="submission" date="2017-10" db="EMBL/GenBank/DDBJ databases">
        <authorList>
            <person name="Banno H."/>
            <person name="Chua N.-H."/>
        </authorList>
    </citation>
    <scope>NUCLEOTIDE SEQUENCE [LARGE SCALE GENOMIC DNA]</scope>
    <source>
        <strain evidence="5 6">JK623</strain>
    </source>
</reference>
<keyword evidence="3" id="KW-0067">ATP-binding</keyword>
<dbReference type="Proteomes" id="UP000224563">
    <property type="component" value="Unassembled WGS sequence"/>
</dbReference>
<keyword evidence="1" id="KW-0813">Transport</keyword>
<dbReference type="AlphaFoldDB" id="A0A2G3E576"/>
<evidence type="ECO:0000313" key="5">
    <source>
        <dbReference type="EMBL" id="PHU38320.1"/>
    </source>
</evidence>
<proteinExistence type="predicted"/>
<reference evidence="5 6" key="1">
    <citation type="submission" date="2017-10" db="EMBL/GenBank/DDBJ databases">
        <title>Resolving the taxonomy of Roseburia spp., Eubacterium rectale and Agathobacter spp. through phylogenomic analysis.</title>
        <authorList>
            <person name="Sheridan P.O."/>
            <person name="Walker A.W."/>
            <person name="Duncan S.H."/>
            <person name="Scott K.P."/>
            <person name="Toole P.W.O."/>
            <person name="Luis P."/>
            <person name="Flint H.J."/>
        </authorList>
    </citation>
    <scope>NUCLEOTIDE SEQUENCE [LARGE SCALE GENOMIC DNA]</scope>
    <source>
        <strain evidence="5 6">JK623</strain>
    </source>
</reference>
<dbReference type="InterPro" id="IPR003439">
    <property type="entry name" value="ABC_transporter-like_ATP-bd"/>
</dbReference>
<sequence length="224" mass="24459">MTIDAKNILVSYTKNGKKDNTISIINSVDITIVPGKVTVIFGRSGSGKTTLISVLAGLLKPQEGSVLYDDIDLYQQNDDFISDFRSKNIGFIPQGQSLLSNLTIKENILLANNNGNDSDRAEELIELLGLSEREEYLSSQLSGGELRRCAIARALINQPSVVFADEPTGDLDDDNTQIVFELLRQKAKDGAAVVIVTHDESAYNYADIVYRMDGGVLALSDTQK</sequence>
<dbReference type="InterPro" id="IPR027417">
    <property type="entry name" value="P-loop_NTPase"/>
</dbReference>
<dbReference type="EMBL" id="PDYG01000011">
    <property type="protein sequence ID" value="PHU38320.1"/>
    <property type="molecule type" value="Genomic_DNA"/>
</dbReference>
<dbReference type="SUPFAM" id="SSF52540">
    <property type="entry name" value="P-loop containing nucleoside triphosphate hydrolases"/>
    <property type="match status" value="1"/>
</dbReference>
<evidence type="ECO:0000259" key="4">
    <source>
        <dbReference type="PROSITE" id="PS50893"/>
    </source>
</evidence>
<gene>
    <name evidence="5" type="ORF">CSX02_03300</name>
</gene>
<keyword evidence="6" id="KW-1185">Reference proteome</keyword>
<evidence type="ECO:0000256" key="1">
    <source>
        <dbReference type="ARBA" id="ARBA00022448"/>
    </source>
</evidence>
<dbReference type="GO" id="GO:0022857">
    <property type="term" value="F:transmembrane transporter activity"/>
    <property type="evidence" value="ECO:0007669"/>
    <property type="project" value="TreeGrafter"/>
</dbReference>
<dbReference type="InterPro" id="IPR003593">
    <property type="entry name" value="AAA+_ATPase"/>
</dbReference>
<evidence type="ECO:0000313" key="6">
    <source>
        <dbReference type="Proteomes" id="UP000224563"/>
    </source>
</evidence>
<dbReference type="CDD" id="cd03255">
    <property type="entry name" value="ABC_MJ0796_LolCDE_FtsE"/>
    <property type="match status" value="1"/>
</dbReference>
<organism evidence="5 6">
    <name type="scientific">Agathobacter ruminis</name>
    <dbReference type="NCBI Taxonomy" id="1712665"/>
    <lineage>
        <taxon>Bacteria</taxon>
        <taxon>Bacillati</taxon>
        <taxon>Bacillota</taxon>
        <taxon>Clostridia</taxon>
        <taxon>Lachnospirales</taxon>
        <taxon>Lachnospiraceae</taxon>
        <taxon>Agathobacter</taxon>
    </lineage>
</organism>
<comment type="caution">
    <text evidence="5">The sequence shown here is derived from an EMBL/GenBank/DDBJ whole genome shotgun (WGS) entry which is preliminary data.</text>
</comment>
<dbReference type="GO" id="GO:0005524">
    <property type="term" value="F:ATP binding"/>
    <property type="evidence" value="ECO:0007669"/>
    <property type="project" value="UniProtKB-KW"/>
</dbReference>
<name>A0A2G3E576_9FIRM</name>
<dbReference type="SMART" id="SM00382">
    <property type="entry name" value="AAA"/>
    <property type="match status" value="1"/>
</dbReference>
<dbReference type="PANTHER" id="PTHR24220">
    <property type="entry name" value="IMPORT ATP-BINDING PROTEIN"/>
    <property type="match status" value="1"/>
</dbReference>
<keyword evidence="2" id="KW-0547">Nucleotide-binding</keyword>